<evidence type="ECO:0000256" key="7">
    <source>
        <dbReference type="ARBA" id="ARBA00022840"/>
    </source>
</evidence>
<keyword evidence="14" id="KW-1185">Reference proteome</keyword>
<dbReference type="EC" id="2.7.11.1" evidence="2"/>
<feature type="compositionally biased region" description="Low complexity" evidence="11">
    <location>
        <begin position="800"/>
        <end position="816"/>
    </location>
</feature>
<feature type="region of interest" description="Disordered" evidence="11">
    <location>
        <begin position="961"/>
        <end position="981"/>
    </location>
</feature>
<feature type="region of interest" description="Disordered" evidence="11">
    <location>
        <begin position="1088"/>
        <end position="1116"/>
    </location>
</feature>
<dbReference type="InterPro" id="IPR011009">
    <property type="entry name" value="Kinase-like_dom_sf"/>
</dbReference>
<dbReference type="InterPro" id="IPR039046">
    <property type="entry name" value="PDPK1"/>
</dbReference>
<gene>
    <name evidence="13" type="ORF">HG535_0H03340</name>
</gene>
<feature type="binding site" evidence="10">
    <location>
        <position position="236"/>
    </location>
    <ligand>
        <name>ATP</name>
        <dbReference type="ChEBI" id="CHEBI:30616"/>
    </ligand>
</feature>
<dbReference type="PROSITE" id="PS00107">
    <property type="entry name" value="PROTEIN_KINASE_ATP"/>
    <property type="match status" value="1"/>
</dbReference>
<keyword evidence="3" id="KW-0723">Serine/threonine-protein kinase</keyword>
<evidence type="ECO:0000256" key="8">
    <source>
        <dbReference type="ARBA" id="ARBA00047899"/>
    </source>
</evidence>
<comment type="catalytic activity">
    <reaction evidence="9">
        <text>L-seryl-[protein] + ATP = O-phospho-L-seryl-[protein] + ADP + H(+)</text>
        <dbReference type="Rhea" id="RHEA:17989"/>
        <dbReference type="Rhea" id="RHEA-COMP:9863"/>
        <dbReference type="Rhea" id="RHEA-COMP:11604"/>
        <dbReference type="ChEBI" id="CHEBI:15378"/>
        <dbReference type="ChEBI" id="CHEBI:29999"/>
        <dbReference type="ChEBI" id="CHEBI:30616"/>
        <dbReference type="ChEBI" id="CHEBI:83421"/>
        <dbReference type="ChEBI" id="CHEBI:456216"/>
        <dbReference type="EC" id="2.7.11.1"/>
    </reaction>
</comment>
<feature type="region of interest" description="Disordered" evidence="11">
    <location>
        <begin position="80"/>
        <end position="104"/>
    </location>
</feature>
<evidence type="ECO:0000256" key="11">
    <source>
        <dbReference type="SAM" id="MobiDB-lite"/>
    </source>
</evidence>
<dbReference type="PANTHER" id="PTHR24356:SF163">
    <property type="entry name" value="3-PHOSPHOINOSITIDE-DEPENDENT PROTEIN KINASE 1-RELATED"/>
    <property type="match status" value="1"/>
</dbReference>
<dbReference type="PROSITE" id="PS50011">
    <property type="entry name" value="PROTEIN_KINASE_DOM"/>
    <property type="match status" value="1"/>
</dbReference>
<evidence type="ECO:0000256" key="10">
    <source>
        <dbReference type="PROSITE-ProRule" id="PRU10141"/>
    </source>
</evidence>
<keyword evidence="6" id="KW-0418">Kinase</keyword>
<evidence type="ECO:0000256" key="1">
    <source>
        <dbReference type="ARBA" id="ARBA00010006"/>
    </source>
</evidence>
<dbReference type="FunFam" id="1.10.510.10:FF:000534">
    <property type="entry name" value="Serine/threonine-protein kinase PKH2"/>
    <property type="match status" value="1"/>
</dbReference>
<feature type="compositionally biased region" description="Polar residues" evidence="11">
    <location>
        <begin position="610"/>
        <end position="621"/>
    </location>
</feature>
<sequence length="1116" mass="122945">MTGSRLRPLLPTDERNIASQLEKRNGEVGGPKTRKEKNDPLGPAIRSASNWSLADIYSGRPETLHKALTDTDNFIEMYNSENRQKSSGRIPELNEDMHGSSDDDQITLEEETSALAQQPNQEYHSGYEDDNSQVNGEKGEVEDDVEDEEEGENSDSGLEYEMALDPELKKRREEWAERGAAKIVQEVTNPATGKKIKRVMKKGIKDFKFGENLGDGSYSTVILATSKDSGKKYALKILNKEYLIRQKKVKYVNIEKNALQRLNNSRGIVKLFFTFQDESSLYFLLEYAPNGDFLSVIKKFGSLNEECASYYSAQVIDAIDFIHSKGIIHRDIKPENILLDKDMKVKLTDFGTAKILKSKEGTTESFDLLTRAKSFVGTAEYVSPELLNDSYVDYRCDIWAFGCILFQMIAGKPPFKATNEYLTFQKVMKVQYAFTAGFPLVIRDLVKKILMKQPDQRLSIPQIKKHYFFEGKNFNDASIWSDAPPEIQPYKVSAKSMQPVPALSSSSVSQLKRPLITKTNTKSTTSIASSRTPEPISGSNSKKNTISSNLPVTSTSKKALDERTAQILNNARKAVGSRKQSQPYRTSGGGAASAASAALTKKGKSPPPQATRTTSAANLSDTPSSKPRASTSTSRTTTLIGLSANNSSGSINGTTGSRKTSESFTAAYSSAGTTSNLPSSSDRNDIPPLPSMSRIDIMWSYYLKNIDERVLAADEIYLAVLETESFEKRVQRVHGSLVEPQGNGTSRGTLLSQVARGGGGVTGFRNDSSNKILPEKMYYEEMLLDNEKITKDYRKPGGESAPAHNNGASSPSSGSNETADENGNFALTDKFKKLFQHTTRTDNISIPVPPNEYFKRMLLITSLGRCLIFVKKTKCIPDTNLNYELVYDINLCQSGIKVREIIWPSAETSSERSFTIQTPYSSFVFKSDKQTMDNWLNAINRGIQINHERVVAKLKREDEQNSSALKAARMASPKLARGGNQFDASITSDSTIIAQQQTPTFPSPSLHSRSGTLPGKKHASSTTGTTSATAKGSRIFEHFVNSKEKSRKHASPVPIATKLVNGLPSNSTQSSIGLGISDLDVSGTTSLSFSKSSKKTISDGTSRLLSRSEISFRPRQ</sequence>
<dbReference type="InterPro" id="IPR017441">
    <property type="entry name" value="Protein_kinase_ATP_BS"/>
</dbReference>
<dbReference type="SUPFAM" id="SSF56112">
    <property type="entry name" value="Protein kinase-like (PK-like)"/>
    <property type="match status" value="1"/>
</dbReference>
<comment type="similarity">
    <text evidence="1">Belongs to the protein kinase superfamily. AGC Ser/Thr protein kinase family. PDPK1 subfamily.</text>
</comment>
<dbReference type="RefSeq" id="XP_037146732.1">
    <property type="nucleotide sequence ID" value="XM_037290837.1"/>
</dbReference>
<dbReference type="Gene3D" id="3.30.200.20">
    <property type="entry name" value="Phosphorylase Kinase, domain 1"/>
    <property type="match status" value="1"/>
</dbReference>
<dbReference type="CDD" id="cd05581">
    <property type="entry name" value="STKc_PDK1"/>
    <property type="match status" value="1"/>
</dbReference>
<feature type="domain" description="Protein kinase" evidence="12">
    <location>
        <begin position="207"/>
        <end position="469"/>
    </location>
</feature>
<evidence type="ECO:0000256" key="5">
    <source>
        <dbReference type="ARBA" id="ARBA00022741"/>
    </source>
</evidence>
<dbReference type="Proteomes" id="UP000509704">
    <property type="component" value="Chromosome 8"/>
</dbReference>
<comment type="catalytic activity">
    <reaction evidence="8">
        <text>L-threonyl-[protein] + ATP = O-phospho-L-threonyl-[protein] + ADP + H(+)</text>
        <dbReference type="Rhea" id="RHEA:46608"/>
        <dbReference type="Rhea" id="RHEA-COMP:11060"/>
        <dbReference type="Rhea" id="RHEA-COMP:11605"/>
        <dbReference type="ChEBI" id="CHEBI:15378"/>
        <dbReference type="ChEBI" id="CHEBI:30013"/>
        <dbReference type="ChEBI" id="CHEBI:30616"/>
        <dbReference type="ChEBI" id="CHEBI:61977"/>
        <dbReference type="ChEBI" id="CHEBI:456216"/>
        <dbReference type="EC" id="2.7.11.1"/>
    </reaction>
</comment>
<dbReference type="GO" id="GO:0005524">
    <property type="term" value="F:ATP binding"/>
    <property type="evidence" value="ECO:0007669"/>
    <property type="project" value="UniProtKB-UniRule"/>
</dbReference>
<feature type="region of interest" description="Disordered" evidence="11">
    <location>
        <begin position="792"/>
        <end position="822"/>
    </location>
</feature>
<feature type="compositionally biased region" description="Basic and acidic residues" evidence="11">
    <location>
        <begin position="12"/>
        <end position="26"/>
    </location>
</feature>
<accession>A0A7H9B8R7</accession>
<evidence type="ECO:0000313" key="13">
    <source>
        <dbReference type="EMBL" id="QLG75007.1"/>
    </source>
</evidence>
<feature type="region of interest" description="Disordered" evidence="11">
    <location>
        <begin position="503"/>
        <end position="664"/>
    </location>
</feature>
<feature type="region of interest" description="Disordered" evidence="11">
    <location>
        <begin position="117"/>
        <end position="157"/>
    </location>
</feature>
<dbReference type="GO" id="GO:0005938">
    <property type="term" value="C:cell cortex"/>
    <property type="evidence" value="ECO:0007669"/>
    <property type="project" value="UniProtKB-ARBA"/>
</dbReference>
<feature type="compositionally biased region" description="Low complexity" evidence="11">
    <location>
        <begin position="516"/>
        <end position="530"/>
    </location>
</feature>
<dbReference type="Pfam" id="PF00069">
    <property type="entry name" value="Pkinase"/>
    <property type="match status" value="1"/>
</dbReference>
<feature type="compositionally biased region" description="Low complexity" evidence="11">
    <location>
        <begin position="1020"/>
        <end position="1033"/>
    </location>
</feature>
<dbReference type="GeneID" id="59238810"/>
<feature type="compositionally biased region" description="Polar residues" evidence="11">
    <location>
        <begin position="998"/>
        <end position="1011"/>
    </location>
</feature>
<dbReference type="GO" id="GO:0032511">
    <property type="term" value="P:late endosome to vacuole transport via multivesicular body sorting pathway"/>
    <property type="evidence" value="ECO:0007669"/>
    <property type="project" value="UniProtKB-ARBA"/>
</dbReference>
<dbReference type="FunFam" id="3.30.200.20:FF:000191">
    <property type="entry name" value="3-phosphoinositide-dependent protein kinase 2-like"/>
    <property type="match status" value="1"/>
</dbReference>
<dbReference type="SMART" id="SM00220">
    <property type="entry name" value="S_TKc"/>
    <property type="match status" value="1"/>
</dbReference>
<evidence type="ECO:0000256" key="9">
    <source>
        <dbReference type="ARBA" id="ARBA00048679"/>
    </source>
</evidence>
<protein>
    <recommendedName>
        <fullName evidence="2">non-specific serine/threonine protein kinase</fullName>
        <ecNumber evidence="2">2.7.11.1</ecNumber>
    </recommendedName>
</protein>
<keyword evidence="4" id="KW-0808">Transferase</keyword>
<feature type="region of interest" description="Disordered" evidence="11">
    <location>
        <begin position="998"/>
        <end position="1034"/>
    </location>
</feature>
<evidence type="ECO:0000256" key="2">
    <source>
        <dbReference type="ARBA" id="ARBA00012513"/>
    </source>
</evidence>
<evidence type="ECO:0000259" key="12">
    <source>
        <dbReference type="PROSITE" id="PS50011"/>
    </source>
</evidence>
<dbReference type="InterPro" id="IPR008271">
    <property type="entry name" value="Ser/Thr_kinase_AS"/>
</dbReference>
<feature type="compositionally biased region" description="Acidic residues" evidence="11">
    <location>
        <begin position="140"/>
        <end position="153"/>
    </location>
</feature>
<dbReference type="InterPro" id="IPR000719">
    <property type="entry name" value="Prot_kinase_dom"/>
</dbReference>
<feature type="region of interest" description="Disordered" evidence="11">
    <location>
        <begin position="1"/>
        <end position="46"/>
    </location>
</feature>
<dbReference type="InterPro" id="IPR050236">
    <property type="entry name" value="Ser_Thr_kinase_AGC"/>
</dbReference>
<dbReference type="OrthoDB" id="347657at2759"/>
<evidence type="ECO:0000256" key="6">
    <source>
        <dbReference type="ARBA" id="ARBA00022777"/>
    </source>
</evidence>
<feature type="compositionally biased region" description="Polar residues" evidence="11">
    <location>
        <begin position="1099"/>
        <end position="1109"/>
    </location>
</feature>
<dbReference type="PROSITE" id="PS00108">
    <property type="entry name" value="PROTEIN_KINASE_ST"/>
    <property type="match status" value="1"/>
</dbReference>
<dbReference type="EMBL" id="CP058611">
    <property type="protein sequence ID" value="QLG75007.1"/>
    <property type="molecule type" value="Genomic_DNA"/>
</dbReference>
<feature type="compositionally biased region" description="Polar residues" evidence="11">
    <location>
        <begin position="537"/>
        <end position="557"/>
    </location>
</feature>
<dbReference type="KEGG" id="zmk:HG535_0H03340"/>
<dbReference type="GO" id="GO:0004674">
    <property type="term" value="F:protein serine/threonine kinase activity"/>
    <property type="evidence" value="ECO:0007669"/>
    <property type="project" value="UniProtKB-KW"/>
</dbReference>
<keyword evidence="5 10" id="KW-0547">Nucleotide-binding</keyword>
<dbReference type="GO" id="GO:0060211">
    <property type="term" value="P:regulation of nuclear-transcribed mRNA poly(A) tail shortening"/>
    <property type="evidence" value="ECO:0007669"/>
    <property type="project" value="UniProtKB-ARBA"/>
</dbReference>
<dbReference type="GO" id="GO:0000196">
    <property type="term" value="P:cell integrity MAPK cascade"/>
    <property type="evidence" value="ECO:0007669"/>
    <property type="project" value="UniProtKB-ARBA"/>
</dbReference>
<organism evidence="13 14">
    <name type="scientific">Zygotorulaspora mrakii</name>
    <name type="common">Zygosaccharomyces mrakii</name>
    <dbReference type="NCBI Taxonomy" id="42260"/>
    <lineage>
        <taxon>Eukaryota</taxon>
        <taxon>Fungi</taxon>
        <taxon>Dikarya</taxon>
        <taxon>Ascomycota</taxon>
        <taxon>Saccharomycotina</taxon>
        <taxon>Saccharomycetes</taxon>
        <taxon>Saccharomycetales</taxon>
        <taxon>Saccharomycetaceae</taxon>
        <taxon>Zygotorulaspora</taxon>
    </lineage>
</organism>
<name>A0A7H9B8R7_ZYGMR</name>
<evidence type="ECO:0000256" key="4">
    <source>
        <dbReference type="ARBA" id="ARBA00022679"/>
    </source>
</evidence>
<dbReference type="GO" id="GO:0010606">
    <property type="term" value="P:positive regulation of cytoplasmic mRNA processing body assembly"/>
    <property type="evidence" value="ECO:0007669"/>
    <property type="project" value="UniProtKB-ARBA"/>
</dbReference>
<proteinExistence type="inferred from homology"/>
<keyword evidence="7 10" id="KW-0067">ATP-binding</keyword>
<dbReference type="AlphaFoldDB" id="A0A7H9B8R7"/>
<evidence type="ECO:0000256" key="3">
    <source>
        <dbReference type="ARBA" id="ARBA00022527"/>
    </source>
</evidence>
<dbReference type="PANTHER" id="PTHR24356">
    <property type="entry name" value="SERINE/THREONINE-PROTEIN KINASE"/>
    <property type="match status" value="1"/>
</dbReference>
<feature type="compositionally biased region" description="Low complexity" evidence="11">
    <location>
        <begin position="622"/>
        <end position="657"/>
    </location>
</feature>
<dbReference type="Gene3D" id="1.10.510.10">
    <property type="entry name" value="Transferase(Phosphotransferase) domain 1"/>
    <property type="match status" value="1"/>
</dbReference>
<evidence type="ECO:0000313" key="14">
    <source>
        <dbReference type="Proteomes" id="UP000509704"/>
    </source>
</evidence>
<reference evidence="13 14" key="1">
    <citation type="submission" date="2020-07" db="EMBL/GenBank/DDBJ databases">
        <title>The yeast mating-type switching endonuclease HO is a domesticated member of an unorthodox homing genetic element family.</title>
        <authorList>
            <person name="Coughlan A.Y."/>
            <person name="Lombardi L."/>
            <person name="Braun-Galleani S."/>
            <person name="Martos A.R."/>
            <person name="Galeote V."/>
            <person name="Bigey F."/>
            <person name="Dequin S."/>
            <person name="Byrne K.P."/>
            <person name="Wolfe K.H."/>
        </authorList>
    </citation>
    <scope>NUCLEOTIDE SEQUENCE [LARGE SCALE GENOMIC DNA]</scope>
    <source>
        <strain evidence="13 14">NRRL Y-6702</strain>
    </source>
</reference>